<dbReference type="CDD" id="cd00067">
    <property type="entry name" value="GAL4"/>
    <property type="match status" value="1"/>
</dbReference>
<evidence type="ECO:0000256" key="2">
    <source>
        <dbReference type="ARBA" id="ARBA00023125"/>
    </source>
</evidence>
<dbReference type="PROSITE" id="PS50048">
    <property type="entry name" value="ZN2_CY6_FUNGAL_2"/>
    <property type="match status" value="1"/>
</dbReference>
<evidence type="ECO:0000313" key="7">
    <source>
        <dbReference type="EMBL" id="OKL64002.1"/>
    </source>
</evidence>
<evidence type="ECO:0000256" key="1">
    <source>
        <dbReference type="ARBA" id="ARBA00023015"/>
    </source>
</evidence>
<reference evidence="7 8" key="1">
    <citation type="submission" date="2015-06" db="EMBL/GenBank/DDBJ databases">
        <title>Talaromyces atroroseus IBT 11181 draft genome.</title>
        <authorList>
            <person name="Rasmussen K.B."/>
            <person name="Rasmussen S."/>
            <person name="Petersen B."/>
            <person name="Sicheritz-Ponten T."/>
            <person name="Mortensen U.H."/>
            <person name="Thrane U."/>
        </authorList>
    </citation>
    <scope>NUCLEOTIDE SEQUENCE [LARGE SCALE GENOMIC DNA]</scope>
    <source>
        <strain evidence="7 8">IBT 11181</strain>
    </source>
</reference>
<keyword evidence="2" id="KW-0238">DNA-binding</keyword>
<keyword evidence="3" id="KW-0804">Transcription</keyword>
<feature type="domain" description="Zn(2)-C6 fungal-type" evidence="6">
    <location>
        <begin position="10"/>
        <end position="38"/>
    </location>
</feature>
<organism evidence="7 8">
    <name type="scientific">Talaromyces atroroseus</name>
    <dbReference type="NCBI Taxonomy" id="1441469"/>
    <lineage>
        <taxon>Eukaryota</taxon>
        <taxon>Fungi</taxon>
        <taxon>Dikarya</taxon>
        <taxon>Ascomycota</taxon>
        <taxon>Pezizomycotina</taxon>
        <taxon>Eurotiomycetes</taxon>
        <taxon>Eurotiomycetidae</taxon>
        <taxon>Eurotiales</taxon>
        <taxon>Trichocomaceae</taxon>
        <taxon>Talaromyces</taxon>
        <taxon>Talaromyces sect. Trachyspermi</taxon>
    </lineage>
</organism>
<keyword evidence="8" id="KW-1185">Reference proteome</keyword>
<dbReference type="GO" id="GO:0000981">
    <property type="term" value="F:DNA-binding transcription factor activity, RNA polymerase II-specific"/>
    <property type="evidence" value="ECO:0007669"/>
    <property type="project" value="InterPro"/>
</dbReference>
<feature type="compositionally biased region" description="Basic and acidic residues" evidence="5">
    <location>
        <begin position="74"/>
        <end position="84"/>
    </location>
</feature>
<evidence type="ECO:0000256" key="3">
    <source>
        <dbReference type="ARBA" id="ARBA00023163"/>
    </source>
</evidence>
<dbReference type="InterPro" id="IPR036864">
    <property type="entry name" value="Zn2-C6_fun-type_DNA-bd_sf"/>
</dbReference>
<dbReference type="AlphaFoldDB" id="A0A225AQW7"/>
<keyword evidence="4" id="KW-0539">Nucleus</keyword>
<dbReference type="GO" id="GO:0003677">
    <property type="term" value="F:DNA binding"/>
    <property type="evidence" value="ECO:0007669"/>
    <property type="project" value="UniProtKB-KW"/>
</dbReference>
<dbReference type="PANTHER" id="PTHR38791">
    <property type="entry name" value="ZN(II)2CYS6 TRANSCRIPTION FACTOR (EUROFUNG)-RELATED-RELATED"/>
    <property type="match status" value="1"/>
</dbReference>
<dbReference type="Gene3D" id="4.10.240.10">
    <property type="entry name" value="Zn(2)-C6 fungal-type DNA-binding domain"/>
    <property type="match status" value="1"/>
</dbReference>
<dbReference type="SUPFAM" id="SSF57701">
    <property type="entry name" value="Zn2/Cys6 DNA-binding domain"/>
    <property type="match status" value="1"/>
</dbReference>
<evidence type="ECO:0000259" key="6">
    <source>
        <dbReference type="PROSITE" id="PS50048"/>
    </source>
</evidence>
<dbReference type="InterPro" id="IPR001138">
    <property type="entry name" value="Zn2Cys6_DnaBD"/>
</dbReference>
<dbReference type="STRING" id="1441469.A0A225AQW7"/>
<gene>
    <name evidence="7" type="ORF">UA08_00829</name>
</gene>
<dbReference type="EMBL" id="LFMY01000001">
    <property type="protein sequence ID" value="OKL64002.1"/>
    <property type="molecule type" value="Genomic_DNA"/>
</dbReference>
<keyword evidence="1" id="KW-0805">Transcription regulation</keyword>
<dbReference type="InterPro" id="IPR053175">
    <property type="entry name" value="DHMBA_Reg_Transcription_Factor"/>
</dbReference>
<feature type="region of interest" description="Disordered" evidence="5">
    <location>
        <begin position="65"/>
        <end position="93"/>
    </location>
</feature>
<sequence length="205" mass="23390">MPNTGRPSRDCYSCRRRRIRCDLKRPACTQCLNKQQPCPGYRDELDLRFRVETVSLQNAAHPKRGHLISLNDETQSRRPEEQAARSHPTLQRPLPEMWNNHALPFLLSKFQRKFAESVYSVVAFVISHVEEGSVLFKVCSAVGLAYMANITRSLQAIAEREQAYGAAISAVNVLLKDPQQWQSDRILLSVWLLGQCEHSSLIMDL</sequence>
<evidence type="ECO:0000313" key="8">
    <source>
        <dbReference type="Proteomes" id="UP000214365"/>
    </source>
</evidence>
<name>A0A225AQW7_TALAT</name>
<dbReference type="Proteomes" id="UP000214365">
    <property type="component" value="Unassembled WGS sequence"/>
</dbReference>
<comment type="caution">
    <text evidence="7">The sequence shown here is derived from an EMBL/GenBank/DDBJ whole genome shotgun (WGS) entry which is preliminary data.</text>
</comment>
<dbReference type="GO" id="GO:0008270">
    <property type="term" value="F:zinc ion binding"/>
    <property type="evidence" value="ECO:0007669"/>
    <property type="project" value="InterPro"/>
</dbReference>
<dbReference type="OrthoDB" id="4491390at2759"/>
<evidence type="ECO:0000256" key="5">
    <source>
        <dbReference type="SAM" id="MobiDB-lite"/>
    </source>
</evidence>
<proteinExistence type="predicted"/>
<evidence type="ECO:0000256" key="4">
    <source>
        <dbReference type="ARBA" id="ARBA00023242"/>
    </source>
</evidence>
<protein>
    <recommendedName>
        <fullName evidence="6">Zn(2)-C6 fungal-type domain-containing protein</fullName>
    </recommendedName>
</protein>
<dbReference type="Pfam" id="PF00172">
    <property type="entry name" value="Zn_clus"/>
    <property type="match status" value="1"/>
</dbReference>
<accession>A0A225AQW7</accession>
<dbReference type="RefSeq" id="XP_020124123.1">
    <property type="nucleotide sequence ID" value="XM_020260678.1"/>
</dbReference>
<dbReference type="SMART" id="SM00066">
    <property type="entry name" value="GAL4"/>
    <property type="match status" value="1"/>
</dbReference>
<dbReference type="GeneID" id="31000584"/>